<dbReference type="GO" id="GO:0005737">
    <property type="term" value="C:cytoplasm"/>
    <property type="evidence" value="ECO:0007669"/>
    <property type="project" value="UniProtKB-SubCell"/>
</dbReference>
<dbReference type="InterPro" id="IPR015421">
    <property type="entry name" value="PyrdxlP-dep_Trfase_major"/>
</dbReference>
<feature type="domain" description="Aminotransferase class V" evidence="13">
    <location>
        <begin position="7"/>
        <end position="350"/>
    </location>
</feature>
<dbReference type="PIRSF" id="PIRSF000525">
    <property type="entry name" value="SerC"/>
    <property type="match status" value="1"/>
</dbReference>
<keyword evidence="5 11" id="KW-0028">Amino-acid biosynthesis</keyword>
<feature type="binding site" evidence="11">
    <location>
        <position position="105"/>
    </location>
    <ligand>
        <name>pyridoxal 5'-phosphate</name>
        <dbReference type="ChEBI" id="CHEBI:597326"/>
    </ligand>
</feature>
<dbReference type="AlphaFoldDB" id="A0A3E4M407"/>
<evidence type="ECO:0000313" key="14">
    <source>
        <dbReference type="EMBL" id="RGK44384.1"/>
    </source>
</evidence>
<name>A0A3E4M407_9LACO</name>
<dbReference type="InterPro" id="IPR000192">
    <property type="entry name" value="Aminotrans_V_dom"/>
</dbReference>
<dbReference type="FunFam" id="3.90.1150.10:FF:000006">
    <property type="entry name" value="Phosphoserine aminotransferase"/>
    <property type="match status" value="1"/>
</dbReference>
<dbReference type="NCBIfam" id="NF003764">
    <property type="entry name" value="PRK05355.1"/>
    <property type="match status" value="1"/>
</dbReference>
<dbReference type="InterPro" id="IPR022278">
    <property type="entry name" value="Pser_aminoTfrase"/>
</dbReference>
<evidence type="ECO:0000256" key="11">
    <source>
        <dbReference type="HAMAP-Rule" id="MF_00160"/>
    </source>
</evidence>
<feature type="binding site" evidence="11">
    <location>
        <position position="155"/>
    </location>
    <ligand>
        <name>pyridoxal 5'-phosphate</name>
        <dbReference type="ChEBI" id="CHEBI:597326"/>
    </ligand>
</feature>
<evidence type="ECO:0000256" key="7">
    <source>
        <dbReference type="ARBA" id="ARBA00022898"/>
    </source>
</evidence>
<keyword evidence="7 11" id="KW-0663">Pyridoxal phosphate</keyword>
<organism evidence="14 15">
    <name type="scientific">Ligilactobacillus ruminis</name>
    <dbReference type="NCBI Taxonomy" id="1623"/>
    <lineage>
        <taxon>Bacteria</taxon>
        <taxon>Bacillati</taxon>
        <taxon>Bacillota</taxon>
        <taxon>Bacilli</taxon>
        <taxon>Lactobacillales</taxon>
        <taxon>Lactobacillaceae</taxon>
        <taxon>Ligilactobacillus</taxon>
    </lineage>
</organism>
<accession>A0A3E4M407</accession>
<dbReference type="InterPro" id="IPR015424">
    <property type="entry name" value="PyrdxlP-dep_Trfase"/>
</dbReference>
<evidence type="ECO:0000256" key="3">
    <source>
        <dbReference type="ARBA" id="ARBA00006904"/>
    </source>
</evidence>
<dbReference type="GO" id="GO:0006564">
    <property type="term" value="P:L-serine biosynthetic process"/>
    <property type="evidence" value="ECO:0007669"/>
    <property type="project" value="UniProtKB-UniRule"/>
</dbReference>
<dbReference type="NCBIfam" id="TIGR01364">
    <property type="entry name" value="serC_1"/>
    <property type="match status" value="1"/>
</dbReference>
<feature type="binding site" evidence="11">
    <location>
        <position position="45"/>
    </location>
    <ligand>
        <name>L-glutamate</name>
        <dbReference type="ChEBI" id="CHEBI:29985"/>
    </ligand>
</feature>
<evidence type="ECO:0000256" key="9">
    <source>
        <dbReference type="ARBA" id="ARBA00047630"/>
    </source>
</evidence>
<dbReference type="UniPathway" id="UPA00135">
    <property type="reaction ID" value="UER00197"/>
</dbReference>
<dbReference type="PROSITE" id="PS00595">
    <property type="entry name" value="AA_TRANSFER_CLASS_5"/>
    <property type="match status" value="1"/>
</dbReference>
<dbReference type="InterPro" id="IPR015422">
    <property type="entry name" value="PyrdxlP-dep_Trfase_small"/>
</dbReference>
<proteinExistence type="inferred from homology"/>
<dbReference type="PANTHER" id="PTHR43247:SF1">
    <property type="entry name" value="PHOSPHOSERINE AMINOTRANSFERASE"/>
    <property type="match status" value="1"/>
</dbReference>
<evidence type="ECO:0000259" key="13">
    <source>
        <dbReference type="Pfam" id="PF00266"/>
    </source>
</evidence>
<feature type="modified residue" description="N6-(pyridoxal phosphate)lysine" evidence="11">
    <location>
        <position position="199"/>
    </location>
</feature>
<dbReference type="Gene3D" id="3.90.1150.10">
    <property type="entry name" value="Aspartate Aminotransferase, domain 1"/>
    <property type="match status" value="1"/>
</dbReference>
<dbReference type="GO" id="GO:0030170">
    <property type="term" value="F:pyridoxal phosphate binding"/>
    <property type="evidence" value="ECO:0007669"/>
    <property type="project" value="UniProtKB-UniRule"/>
</dbReference>
<evidence type="ECO:0000256" key="10">
    <source>
        <dbReference type="ARBA" id="ARBA00049007"/>
    </source>
</evidence>
<keyword evidence="6 11" id="KW-0808">Transferase</keyword>
<sequence>MGNVTEIYNFSAGPAVMPKSVVKKIQAELPSYKGSGMSIMEISHRSSLYVDMQNEAESNLRQLMNVPDDYDVLFLQGGGTLQFDTIPLNLARKEKTVAVVDSGHWAVRARQEADLLPGISTYAAASGEAENYTKLPYSLNLDKPCDYVHVTLNNTIEGTMYRKLPDVKGNVVVADMSSNILAQRYNVEDFGLIMAGAQKNIGPAGLTVVIVKHSLLDESQNLPSMLDYVKLSKKHSTLNTPPVFAIYAAGLVFKQLLEEGGVDAAQKRNEEKSRLLYEFLDNSKLFKSPVFANDRSTTNIPFVTGDEELDRRFIKEADEAGFKNLKGHRLVGGMRASLYNAFPLEGVRALVEFMEKFETEVKGEN</sequence>
<evidence type="ECO:0000256" key="1">
    <source>
        <dbReference type="ARBA" id="ARBA00003483"/>
    </source>
</evidence>
<keyword evidence="8 11" id="KW-0718">Serine biosynthesis</keyword>
<evidence type="ECO:0000256" key="12">
    <source>
        <dbReference type="RuleBase" id="RU004505"/>
    </source>
</evidence>
<comment type="caution">
    <text evidence="14">The sequence shown here is derived from an EMBL/GenBank/DDBJ whole genome shotgun (WGS) entry which is preliminary data.</text>
</comment>
<feature type="binding site" evidence="11">
    <location>
        <begin position="239"/>
        <end position="240"/>
    </location>
    <ligand>
        <name>pyridoxal 5'-phosphate</name>
        <dbReference type="ChEBI" id="CHEBI:597326"/>
    </ligand>
</feature>
<evidence type="ECO:0000256" key="6">
    <source>
        <dbReference type="ARBA" id="ARBA00022679"/>
    </source>
</evidence>
<evidence type="ECO:0000256" key="8">
    <source>
        <dbReference type="ARBA" id="ARBA00023299"/>
    </source>
</evidence>
<protein>
    <recommendedName>
        <fullName evidence="11">Phosphoserine aminotransferase</fullName>
        <ecNumber evidence="11">2.6.1.52</ecNumber>
    </recommendedName>
    <alternativeName>
        <fullName evidence="11">Phosphohydroxythreonine aminotransferase</fullName>
        <shortName evidence="11">PSAT</shortName>
    </alternativeName>
</protein>
<dbReference type="SUPFAM" id="SSF53383">
    <property type="entry name" value="PLP-dependent transferases"/>
    <property type="match status" value="1"/>
</dbReference>
<dbReference type="EC" id="2.6.1.52" evidence="11"/>
<feature type="binding site" evidence="11">
    <location>
        <position position="198"/>
    </location>
    <ligand>
        <name>pyridoxal 5'-phosphate</name>
        <dbReference type="ChEBI" id="CHEBI:597326"/>
    </ligand>
</feature>
<evidence type="ECO:0000256" key="2">
    <source>
        <dbReference type="ARBA" id="ARBA00005099"/>
    </source>
</evidence>
<dbReference type="PANTHER" id="PTHR43247">
    <property type="entry name" value="PHOSPHOSERINE AMINOTRANSFERASE"/>
    <property type="match status" value="1"/>
</dbReference>
<dbReference type="HAMAP" id="MF_00160">
    <property type="entry name" value="SerC_aminotrans_5"/>
    <property type="match status" value="1"/>
</dbReference>
<keyword evidence="4 11" id="KW-0032">Aminotransferase</keyword>
<comment type="catalytic activity">
    <reaction evidence="10 11 12">
        <text>O-phospho-L-serine + 2-oxoglutarate = 3-phosphooxypyruvate + L-glutamate</text>
        <dbReference type="Rhea" id="RHEA:14329"/>
        <dbReference type="ChEBI" id="CHEBI:16810"/>
        <dbReference type="ChEBI" id="CHEBI:18110"/>
        <dbReference type="ChEBI" id="CHEBI:29985"/>
        <dbReference type="ChEBI" id="CHEBI:57524"/>
        <dbReference type="EC" id="2.6.1.52"/>
    </reaction>
</comment>
<dbReference type="EMBL" id="QSQR01000012">
    <property type="protein sequence ID" value="RGK44384.1"/>
    <property type="molecule type" value="Genomic_DNA"/>
</dbReference>
<comment type="catalytic activity">
    <reaction evidence="9 11">
        <text>4-(phosphooxy)-L-threonine + 2-oxoglutarate = (R)-3-hydroxy-2-oxo-4-phosphooxybutanoate + L-glutamate</text>
        <dbReference type="Rhea" id="RHEA:16573"/>
        <dbReference type="ChEBI" id="CHEBI:16810"/>
        <dbReference type="ChEBI" id="CHEBI:29985"/>
        <dbReference type="ChEBI" id="CHEBI:58452"/>
        <dbReference type="ChEBI" id="CHEBI:58538"/>
        <dbReference type="EC" id="2.6.1.52"/>
    </reaction>
</comment>
<comment type="caution">
    <text evidence="11">Lacks conserved residue(s) required for the propagation of feature annotation.</text>
</comment>
<feature type="binding site" evidence="11">
    <location>
        <position position="175"/>
    </location>
    <ligand>
        <name>pyridoxal 5'-phosphate</name>
        <dbReference type="ChEBI" id="CHEBI:597326"/>
    </ligand>
</feature>
<comment type="cofactor">
    <cofactor evidence="11">
        <name>pyridoxal 5'-phosphate</name>
        <dbReference type="ChEBI" id="CHEBI:597326"/>
    </cofactor>
    <text evidence="11">Binds 1 pyridoxal phosphate per subunit.</text>
</comment>
<dbReference type="Proteomes" id="UP000260790">
    <property type="component" value="Unassembled WGS sequence"/>
</dbReference>
<dbReference type="FunFam" id="3.40.640.10:FF:000010">
    <property type="entry name" value="Phosphoserine aminotransferase"/>
    <property type="match status" value="1"/>
</dbReference>
<feature type="binding site" evidence="11">
    <location>
        <begin position="79"/>
        <end position="80"/>
    </location>
    <ligand>
        <name>pyridoxal 5'-phosphate</name>
        <dbReference type="ChEBI" id="CHEBI:597326"/>
    </ligand>
</feature>
<dbReference type="InterPro" id="IPR020578">
    <property type="entry name" value="Aminotrans_V_PyrdxlP_BS"/>
</dbReference>
<dbReference type="Gene3D" id="3.40.640.10">
    <property type="entry name" value="Type I PLP-dependent aspartate aminotransferase-like (Major domain)"/>
    <property type="match status" value="1"/>
</dbReference>
<comment type="similarity">
    <text evidence="3 11">Belongs to the class-V pyridoxal-phosphate-dependent aminotransferase family. SerC subfamily.</text>
</comment>
<keyword evidence="11" id="KW-0963">Cytoplasm</keyword>
<dbReference type="GO" id="GO:0004648">
    <property type="term" value="F:O-phospho-L-serine:2-oxoglutarate aminotransferase activity"/>
    <property type="evidence" value="ECO:0007669"/>
    <property type="project" value="UniProtKB-UniRule"/>
</dbReference>
<dbReference type="Pfam" id="PF00266">
    <property type="entry name" value="Aminotran_5"/>
    <property type="match status" value="1"/>
</dbReference>
<reference evidence="14 15" key="1">
    <citation type="submission" date="2018-08" db="EMBL/GenBank/DDBJ databases">
        <title>A genome reference for cultivated species of the human gut microbiota.</title>
        <authorList>
            <person name="Zou Y."/>
            <person name="Xue W."/>
            <person name="Luo G."/>
        </authorList>
    </citation>
    <scope>NUCLEOTIDE SEQUENCE [LARGE SCALE GENOMIC DNA]</scope>
    <source>
        <strain evidence="14 15">TF10-9AT</strain>
    </source>
</reference>
<comment type="subunit">
    <text evidence="11">Homodimer.</text>
</comment>
<evidence type="ECO:0000313" key="15">
    <source>
        <dbReference type="Proteomes" id="UP000260790"/>
    </source>
</evidence>
<evidence type="ECO:0000256" key="5">
    <source>
        <dbReference type="ARBA" id="ARBA00022605"/>
    </source>
</evidence>
<comment type="subcellular location">
    <subcellularLocation>
        <location evidence="11">Cytoplasm</location>
    </subcellularLocation>
</comment>
<gene>
    <name evidence="11" type="primary">serC</name>
    <name evidence="14" type="ORF">DXD09_09965</name>
</gene>
<comment type="function">
    <text evidence="1 11">Catalyzes the reversible conversion of 3-phosphohydroxypyruvate to phosphoserine and of 3-hydroxy-2-oxo-4-phosphonooxybutanoate to phosphohydroxythreonine.</text>
</comment>
<evidence type="ECO:0000256" key="4">
    <source>
        <dbReference type="ARBA" id="ARBA00022576"/>
    </source>
</evidence>
<comment type="pathway">
    <text evidence="2 11 12">Amino-acid biosynthesis; L-serine biosynthesis; L-serine from 3-phospho-D-glycerate: step 2/3.</text>
</comment>